<name>A0A2M8KEY0_9BACT</name>
<proteinExistence type="predicted"/>
<gene>
    <name evidence="1" type="ORF">COU81_00565</name>
</gene>
<accession>A0A2M8KEY0</accession>
<reference evidence="2" key="1">
    <citation type="submission" date="2017-09" db="EMBL/GenBank/DDBJ databases">
        <title>Depth-based differentiation of microbial function through sediment-hosted aquifers and enrichment of novel symbionts in the deep terrestrial subsurface.</title>
        <authorList>
            <person name="Probst A.J."/>
            <person name="Ladd B."/>
            <person name="Jarett J.K."/>
            <person name="Geller-Mcgrath D.E."/>
            <person name="Sieber C.M.K."/>
            <person name="Emerson J.B."/>
            <person name="Anantharaman K."/>
            <person name="Thomas B.C."/>
            <person name="Malmstrom R."/>
            <person name="Stieglmeier M."/>
            <person name="Klingl A."/>
            <person name="Woyke T."/>
            <person name="Ryan C.M."/>
            <person name="Banfield J.F."/>
        </authorList>
    </citation>
    <scope>NUCLEOTIDE SEQUENCE [LARGE SCALE GENOMIC DNA]</scope>
</reference>
<dbReference type="AlphaFoldDB" id="A0A2M8KEY0"/>
<organism evidence="1 2">
    <name type="scientific">Candidatus Portnoybacteria bacterium CG10_big_fil_rev_8_21_14_0_10_36_7</name>
    <dbReference type="NCBI Taxonomy" id="1974812"/>
    <lineage>
        <taxon>Bacteria</taxon>
        <taxon>Candidatus Portnoyibacteriota</taxon>
    </lineage>
</organism>
<evidence type="ECO:0000313" key="1">
    <source>
        <dbReference type="EMBL" id="PJE58478.1"/>
    </source>
</evidence>
<evidence type="ECO:0000313" key="2">
    <source>
        <dbReference type="Proteomes" id="UP000231450"/>
    </source>
</evidence>
<dbReference type="Proteomes" id="UP000231450">
    <property type="component" value="Unassembled WGS sequence"/>
</dbReference>
<protein>
    <submittedName>
        <fullName evidence="1">Uncharacterized protein</fullName>
    </submittedName>
</protein>
<sequence length="262" mass="28264">GRNATYCIVAQDINANVKSQNCEDLVQGVEVGSLENNSNGIYRNALGKIDVTGMIRTTTGTRNKYGQTVINFNNINWSDPEGVALNGSVYYFDGNLEINTPIRFENTSANTLGNGIIVVNGNLTIGEDIIYLSATPTKLNQLASVVWIVKGDVIINPNVENVAGAFMVLGNGNTCTKLEPLPDPDYHKYIKNGCGVFFSGESNNPLTVLGLVVAKAFDFGRTFAEILQGSERIIYDGRLTANPPKALSGFVAGLPVIRDFSY</sequence>
<dbReference type="EMBL" id="PFDW01000011">
    <property type="protein sequence ID" value="PJE58478.1"/>
    <property type="molecule type" value="Genomic_DNA"/>
</dbReference>
<comment type="caution">
    <text evidence="1">The sequence shown here is derived from an EMBL/GenBank/DDBJ whole genome shotgun (WGS) entry which is preliminary data.</text>
</comment>
<feature type="non-terminal residue" evidence="1">
    <location>
        <position position="1"/>
    </location>
</feature>